<feature type="non-terminal residue" evidence="2">
    <location>
        <position position="493"/>
    </location>
</feature>
<feature type="region of interest" description="Disordered" evidence="1">
    <location>
        <begin position="250"/>
        <end position="317"/>
    </location>
</feature>
<feature type="region of interest" description="Disordered" evidence="1">
    <location>
        <begin position="332"/>
        <end position="351"/>
    </location>
</feature>
<feature type="compositionally biased region" description="Basic and acidic residues" evidence="1">
    <location>
        <begin position="363"/>
        <end position="379"/>
    </location>
</feature>
<feature type="compositionally biased region" description="Basic and acidic residues" evidence="1">
    <location>
        <begin position="250"/>
        <end position="262"/>
    </location>
</feature>
<dbReference type="AlphaFoldDB" id="A0A6J4N098"/>
<feature type="compositionally biased region" description="Basic residues" evidence="1">
    <location>
        <begin position="416"/>
        <end position="427"/>
    </location>
</feature>
<proteinExistence type="predicted"/>
<feature type="region of interest" description="Disordered" evidence="1">
    <location>
        <begin position="1"/>
        <end position="62"/>
    </location>
</feature>
<reference evidence="2" key="1">
    <citation type="submission" date="2020-02" db="EMBL/GenBank/DDBJ databases">
        <authorList>
            <person name="Meier V. D."/>
        </authorList>
    </citation>
    <scope>NUCLEOTIDE SEQUENCE</scope>
    <source>
        <strain evidence="2">AVDCRST_MAG89</strain>
    </source>
</reference>
<feature type="compositionally biased region" description="Low complexity" evidence="1">
    <location>
        <begin position="1"/>
        <end position="12"/>
    </location>
</feature>
<feature type="compositionally biased region" description="Gly residues" evidence="1">
    <location>
        <begin position="281"/>
        <end position="293"/>
    </location>
</feature>
<sequence length="493" mass="51679">RGRGALRGLRAQDGPRRRRRLRGRRGRAGPPPARPGRRGRHPPYRARSPGDRRRGDGGAVRGVAAEEARLFRFRAAGVGGPRRGQLALGPVRRVRPSLGGALRSRAGRQRRTRPRIVPGPGRAAGWRLGRGDAGVRPARAHPPLGAVARGDGGRAGGKGGGPERDAPLRRGDGADARDRRLHHSVGAGRPAVGAGRRVDGGVAGAARLPVARAALVRGLRLPRRLRRAGGRHLGVGGRALLRLAPGRRAGDAHLARGERVDRAAPAGARGRPRANGRAGAPRGGARLGGARAGGRGRIRGRRGGLGRALVPGAARGRRRAAGPISLLALADRQPGAGPLAGGERLRAGVGQRDPRLALAGLRDRHAPDARHPPRPDRVDVLLGPGAPSPRRGPSPPAPTPVARVEGADPGGPGARAPRHPGLRVAHRHHEDGPRHAPPRPRLPRRSRAARPGGFAGPGLLRALGRERTGALRRGPVPRHHRGRPRAFAHRQKL</sequence>
<feature type="region of interest" description="Disordered" evidence="1">
    <location>
        <begin position="97"/>
        <end position="192"/>
    </location>
</feature>
<feature type="compositionally biased region" description="Basic residues" evidence="1">
    <location>
        <begin position="16"/>
        <end position="27"/>
    </location>
</feature>
<feature type="compositionally biased region" description="Pro residues" evidence="1">
    <location>
        <begin position="386"/>
        <end position="399"/>
    </location>
</feature>
<feature type="compositionally biased region" description="Basic residues" evidence="1">
    <location>
        <begin position="436"/>
        <end position="448"/>
    </location>
</feature>
<evidence type="ECO:0000256" key="1">
    <source>
        <dbReference type="SAM" id="MobiDB-lite"/>
    </source>
</evidence>
<accession>A0A6J4N098</accession>
<evidence type="ECO:0000313" key="2">
    <source>
        <dbReference type="EMBL" id="CAA9371505.1"/>
    </source>
</evidence>
<feature type="region of interest" description="Disordered" evidence="1">
    <location>
        <begin position="363"/>
        <end position="493"/>
    </location>
</feature>
<protein>
    <submittedName>
        <fullName evidence="2">Flavin containing amine oxidoreductase</fullName>
    </submittedName>
</protein>
<gene>
    <name evidence="2" type="ORF">AVDCRST_MAG89-4635</name>
</gene>
<feature type="compositionally biased region" description="Basic residues" evidence="1">
    <location>
        <begin position="105"/>
        <end position="114"/>
    </location>
</feature>
<feature type="compositionally biased region" description="Low complexity" evidence="1">
    <location>
        <begin position="263"/>
        <end position="280"/>
    </location>
</feature>
<feature type="compositionally biased region" description="Basic residues" evidence="1">
    <location>
        <begin position="294"/>
        <end position="304"/>
    </location>
</feature>
<feature type="compositionally biased region" description="Basic residues" evidence="1">
    <location>
        <begin position="475"/>
        <end position="493"/>
    </location>
</feature>
<feature type="compositionally biased region" description="Basic residues" evidence="1">
    <location>
        <begin position="35"/>
        <end position="44"/>
    </location>
</feature>
<dbReference type="EMBL" id="CADCTV010000970">
    <property type="protein sequence ID" value="CAA9371505.1"/>
    <property type="molecule type" value="Genomic_DNA"/>
</dbReference>
<name>A0A6J4N098_9BACT</name>
<feature type="non-terminal residue" evidence="2">
    <location>
        <position position="1"/>
    </location>
</feature>
<organism evidence="2">
    <name type="scientific">uncultured Gemmatimonadota bacterium</name>
    <dbReference type="NCBI Taxonomy" id="203437"/>
    <lineage>
        <taxon>Bacteria</taxon>
        <taxon>Pseudomonadati</taxon>
        <taxon>Gemmatimonadota</taxon>
        <taxon>environmental samples</taxon>
    </lineage>
</organism>
<feature type="compositionally biased region" description="Basic and acidic residues" evidence="1">
    <location>
        <begin position="161"/>
        <end position="178"/>
    </location>
</feature>
<feature type="compositionally biased region" description="Low complexity" evidence="1">
    <location>
        <begin position="449"/>
        <end position="462"/>
    </location>
</feature>